<sequence>MKKAIIIIALLLKMIITYAQPPTLSGTHGSNSPPILQNLGVQIARYGFTDYEIKHVIINGSTGALDKARTLNTLNIKQVVHLTWPDTTSSNDYERIPAGADSIEVFQYLGVFLDKIGTYIEYIQISQEPFGASAYNPEEEITNVIKWWKAVALFIRNKQAANPNDLGHIKLMTGGITGVNGAIGNPDGFMAPLIDSVIVFGEKYCDVIDLHLHVVDIAMGENIINYIKSKTNHPLSCTEWSQAKAATKDGTNWLDADNTIFSPPHPLADSTNKKVIDLAYSAPMDSAEWNALIATSPFTPNFIYDFYAVMDSNCFELVCYAGVFQYGSPTFDWNQLLASKTVIQYNGYPYPNTPFYNDFIHLAGLLQSGAYTSNCSITSLNDKTLNTTHNYSVYPNPFNDAAIIKFNNPANTIYTLKLYNSLGENVRVISNISTEKILIKRNNLKSGVYFFQLYSGRQMYATGKLIIE</sequence>
<gene>
    <name evidence="2" type="ORF">MNBD_BACTEROID06-1085</name>
</gene>
<dbReference type="EMBL" id="UOES01000605">
    <property type="protein sequence ID" value="VAW29632.1"/>
    <property type="molecule type" value="Genomic_DNA"/>
</dbReference>
<evidence type="ECO:0000313" key="2">
    <source>
        <dbReference type="EMBL" id="VAW29632.1"/>
    </source>
</evidence>
<organism evidence="2">
    <name type="scientific">hydrothermal vent metagenome</name>
    <dbReference type="NCBI Taxonomy" id="652676"/>
    <lineage>
        <taxon>unclassified sequences</taxon>
        <taxon>metagenomes</taxon>
        <taxon>ecological metagenomes</taxon>
    </lineage>
</organism>
<name>A0A3B0UTK5_9ZZZZ</name>
<dbReference type="AlphaFoldDB" id="A0A3B0UTK5"/>
<dbReference type="SUPFAM" id="SSF51445">
    <property type="entry name" value="(Trans)glycosidases"/>
    <property type="match status" value="1"/>
</dbReference>
<dbReference type="Pfam" id="PF18962">
    <property type="entry name" value="Por_Secre_tail"/>
    <property type="match status" value="1"/>
</dbReference>
<protein>
    <recommendedName>
        <fullName evidence="1">Secretion system C-terminal sorting domain-containing protein</fullName>
    </recommendedName>
</protein>
<proteinExistence type="predicted"/>
<feature type="domain" description="Secretion system C-terminal sorting" evidence="1">
    <location>
        <begin position="393"/>
        <end position="467"/>
    </location>
</feature>
<dbReference type="NCBIfam" id="TIGR04183">
    <property type="entry name" value="Por_Secre_tail"/>
    <property type="match status" value="1"/>
</dbReference>
<dbReference type="InterPro" id="IPR017853">
    <property type="entry name" value="GH"/>
</dbReference>
<dbReference type="InterPro" id="IPR026444">
    <property type="entry name" value="Secre_tail"/>
</dbReference>
<accession>A0A3B0UTK5</accession>
<reference evidence="2" key="1">
    <citation type="submission" date="2018-06" db="EMBL/GenBank/DDBJ databases">
        <authorList>
            <person name="Zhirakovskaya E."/>
        </authorList>
    </citation>
    <scope>NUCLEOTIDE SEQUENCE</scope>
</reference>
<evidence type="ECO:0000259" key="1">
    <source>
        <dbReference type="Pfam" id="PF18962"/>
    </source>
</evidence>